<keyword evidence="5" id="KW-0694">RNA-binding</keyword>
<dbReference type="GO" id="GO:0006391">
    <property type="term" value="P:transcription initiation at mitochondrial promoter"/>
    <property type="evidence" value="ECO:0007669"/>
    <property type="project" value="TreeGrafter"/>
</dbReference>
<dbReference type="Pfam" id="PF00398">
    <property type="entry name" value="RrnaAD"/>
    <property type="match status" value="1"/>
</dbReference>
<dbReference type="Gene3D" id="1.10.8.100">
    <property type="entry name" value="Ribosomal RNA adenine dimethylase-like, domain 2"/>
    <property type="match status" value="1"/>
</dbReference>
<proteinExistence type="inferred from homology"/>
<name>A0A162MQQ9_9HYPO</name>
<dbReference type="PANTHER" id="PTHR11727:SF17">
    <property type="entry name" value="DIMETHYLADENOSINE TRANSFERASE 1, MITOCHONDRIAL"/>
    <property type="match status" value="1"/>
</dbReference>
<comment type="similarity">
    <text evidence="7">Belongs to the class I-like SAM-binding methyltransferase superfamily. rRNA adenine N(6)-methyltransferase family.</text>
</comment>
<sequence>MFFVRGSPRNIPGVASKPFLRQQWRRNRSQISKDALRPTNPLAEQLSNTGLWNYGRWAKKGVKRPKGDKYRVNIVSEKLCDDTLAYIKPSLQRHLGCDIIDLYPGAGLWSSKLHEALQPRSHILLEPDEAVYRPFLEPLLAKPNTTLIPKSGIIWRELNSVLDHTHLPHQLERPAGASEPPQRNDTLLVTANLAFHPKRRFAMFESLTQLVLYQFISSIRAASLFGKYGLVRMFVWVEGSDRHALLARSCQRRRRLAIDAELATDSVTEVAGPDDFSQWFVRDQGLDMASCRRVAARMASANVHVPPGRESKALRAVQAAGEDDGSTPDAQPAVFARPWKEEYRSMAAQFQAGKFTTKSPEHRRLLQLQYRGNREAKVADAVHTLLQKRDELAAAYESSDSPTKVAALKRREAKWNAEVDALPASSRKEFILHRDNLHLFQQDPPVLAWDRREIEPLLVQDTEFFPNAPCALLDIQPKAMHPLLRAMGPASSRSGDMFEMILRGMMAMGADPVSKSIETIWPGAAEGVLPHCPSLRNRSDGGMPVGGYAELSARSLNEKQWTELLDAWMRWPFRPSLSELVARSAEEGDMETEDELGDTD</sequence>
<evidence type="ECO:0000313" key="9">
    <source>
        <dbReference type="Proteomes" id="UP000076874"/>
    </source>
</evidence>
<keyword evidence="7" id="KW-0698">rRNA processing</keyword>
<dbReference type="InterPro" id="IPR023165">
    <property type="entry name" value="rRNA_Ade_diMease-like_C"/>
</dbReference>
<evidence type="ECO:0000256" key="4">
    <source>
        <dbReference type="ARBA" id="ARBA00022691"/>
    </source>
</evidence>
<evidence type="ECO:0000256" key="7">
    <source>
        <dbReference type="RuleBase" id="RU362106"/>
    </source>
</evidence>
<evidence type="ECO:0000313" key="8">
    <source>
        <dbReference type="EMBL" id="OAA65370.1"/>
    </source>
</evidence>
<evidence type="ECO:0000256" key="5">
    <source>
        <dbReference type="ARBA" id="ARBA00022884"/>
    </source>
</evidence>
<dbReference type="GO" id="GO:0003723">
    <property type="term" value="F:RNA binding"/>
    <property type="evidence" value="ECO:0007669"/>
    <property type="project" value="UniProtKB-KW"/>
</dbReference>
<dbReference type="GO" id="GO:0006364">
    <property type="term" value="P:rRNA processing"/>
    <property type="evidence" value="ECO:0007669"/>
    <property type="project" value="UniProtKB-KW"/>
</dbReference>
<evidence type="ECO:0000256" key="2">
    <source>
        <dbReference type="ARBA" id="ARBA00022603"/>
    </source>
</evidence>
<dbReference type="InterPro" id="IPR001737">
    <property type="entry name" value="KsgA/Erm"/>
</dbReference>
<keyword evidence="3 7" id="KW-0808">Transferase</keyword>
<dbReference type="InterPro" id="IPR029063">
    <property type="entry name" value="SAM-dependent_MTases_sf"/>
</dbReference>
<dbReference type="GO" id="GO:0005759">
    <property type="term" value="C:mitochondrial matrix"/>
    <property type="evidence" value="ECO:0007669"/>
    <property type="project" value="TreeGrafter"/>
</dbReference>
<dbReference type="GO" id="GO:0034246">
    <property type="term" value="F:mitochondrial transcription factor activity"/>
    <property type="evidence" value="ECO:0007669"/>
    <property type="project" value="TreeGrafter"/>
</dbReference>
<keyword evidence="2 7" id="KW-0489">Methyltransferase</keyword>
<evidence type="ECO:0000256" key="6">
    <source>
        <dbReference type="ARBA" id="ARBA00024915"/>
    </source>
</evidence>
<dbReference type="Gene3D" id="3.40.50.150">
    <property type="entry name" value="Vaccinia Virus protein VP39"/>
    <property type="match status" value="1"/>
</dbReference>
<dbReference type="EMBL" id="AZHD01000003">
    <property type="protein sequence ID" value="OAA65370.1"/>
    <property type="molecule type" value="Genomic_DNA"/>
</dbReference>
<comment type="caution">
    <text evidence="8">The sequence shown here is derived from an EMBL/GenBank/DDBJ whole genome shotgun (WGS) entry which is preliminary data.</text>
</comment>
<dbReference type="GO" id="GO:0032259">
    <property type="term" value="P:methylation"/>
    <property type="evidence" value="ECO:0007669"/>
    <property type="project" value="UniProtKB-KW"/>
</dbReference>
<dbReference type="EC" id="2.1.1.-" evidence="7"/>
<evidence type="ECO:0000256" key="1">
    <source>
        <dbReference type="ARBA" id="ARBA00004173"/>
    </source>
</evidence>
<keyword evidence="9" id="KW-1185">Reference proteome</keyword>
<keyword evidence="4 7" id="KW-0949">S-adenosyl-L-methionine</keyword>
<dbReference type="OrthoDB" id="16079at2759"/>
<accession>A0A162MQQ9</accession>
<comment type="subcellular location">
    <subcellularLocation>
        <location evidence="1">Mitochondrion</location>
    </subcellularLocation>
</comment>
<organism evidence="8 9">
    <name type="scientific">Niveomyces insectorum RCEF 264</name>
    <dbReference type="NCBI Taxonomy" id="1081102"/>
    <lineage>
        <taxon>Eukaryota</taxon>
        <taxon>Fungi</taxon>
        <taxon>Dikarya</taxon>
        <taxon>Ascomycota</taxon>
        <taxon>Pezizomycotina</taxon>
        <taxon>Sordariomycetes</taxon>
        <taxon>Hypocreomycetidae</taxon>
        <taxon>Hypocreales</taxon>
        <taxon>Cordycipitaceae</taxon>
        <taxon>Niveomyces</taxon>
    </lineage>
</organism>
<reference evidence="8 9" key="1">
    <citation type="journal article" date="2016" name="Genome Biol. Evol.">
        <title>Divergent and convergent evolution of fungal pathogenicity.</title>
        <authorList>
            <person name="Shang Y."/>
            <person name="Xiao G."/>
            <person name="Zheng P."/>
            <person name="Cen K."/>
            <person name="Zhan S."/>
            <person name="Wang C."/>
        </authorList>
    </citation>
    <scope>NUCLEOTIDE SEQUENCE [LARGE SCALE GENOMIC DNA]</scope>
    <source>
        <strain evidence="8 9">RCEF 264</strain>
    </source>
</reference>
<dbReference type="GO" id="GO:0034245">
    <property type="term" value="C:mitochondrial DNA-directed RNA polymerase complex"/>
    <property type="evidence" value="ECO:0007669"/>
    <property type="project" value="TreeGrafter"/>
</dbReference>
<dbReference type="Proteomes" id="UP000076874">
    <property type="component" value="Unassembled WGS sequence"/>
</dbReference>
<dbReference type="AlphaFoldDB" id="A0A162MQQ9"/>
<evidence type="ECO:0000256" key="3">
    <source>
        <dbReference type="ARBA" id="ARBA00022679"/>
    </source>
</evidence>
<comment type="function">
    <text evidence="6">Mitochondrial transcription factor that confers selective promoter recognition on the core subunit of the yeast mitochondrial RNA polymerase. Interacts with DNA in a non-specific manner.</text>
</comment>
<protein>
    <recommendedName>
        <fullName evidence="7">rRNA adenine N(6)-methyltransferase</fullName>
        <ecNumber evidence="7">2.1.1.-</ecNumber>
    </recommendedName>
</protein>
<dbReference type="PANTHER" id="PTHR11727">
    <property type="entry name" value="DIMETHYLADENOSINE TRANSFERASE"/>
    <property type="match status" value="1"/>
</dbReference>
<dbReference type="SUPFAM" id="SSF53335">
    <property type="entry name" value="S-adenosyl-L-methionine-dependent methyltransferases"/>
    <property type="match status" value="1"/>
</dbReference>
<dbReference type="GO" id="GO:0008168">
    <property type="term" value="F:methyltransferase activity"/>
    <property type="evidence" value="ECO:0007669"/>
    <property type="project" value="UniProtKB-KW"/>
</dbReference>
<gene>
    <name evidence="8" type="ORF">SPI_02157</name>
</gene>